<sequence length="51" mass="6000">MPTEPVSAIVKHISVHPKFRYHRRVGIFDDLDRENAAAKLKKRKYTYTPAF</sequence>
<protein>
    <submittedName>
        <fullName evidence="1">Uncharacterized protein</fullName>
    </submittedName>
</protein>
<evidence type="ECO:0000313" key="2">
    <source>
        <dbReference type="Proteomes" id="UP000827609"/>
    </source>
</evidence>
<name>A0AAE8BLY1_9CAUD</name>
<dbReference type="Proteomes" id="UP000827609">
    <property type="component" value="Segment"/>
</dbReference>
<organism evidence="1 2">
    <name type="scientific">Erwinia phage pEa_SNUABM_7</name>
    <dbReference type="NCBI Taxonomy" id="2866695"/>
    <lineage>
        <taxon>Viruses</taxon>
        <taxon>Duplodnaviria</taxon>
        <taxon>Heunggongvirae</taxon>
        <taxon>Uroviricota</taxon>
        <taxon>Caudoviricetes</taxon>
        <taxon>Snuvirus</taxon>
        <taxon>Snuvirus SNUABM7</taxon>
    </lineage>
</organism>
<proteinExistence type="predicted"/>
<accession>A0AAE8BLY1</accession>
<evidence type="ECO:0000313" key="1">
    <source>
        <dbReference type="EMBL" id="QYW04886.1"/>
    </source>
</evidence>
<gene>
    <name evidence="1" type="ORF">pEaSNUABM7_00218</name>
</gene>
<dbReference type="EMBL" id="MZ475896">
    <property type="protein sequence ID" value="QYW04886.1"/>
    <property type="molecule type" value="Genomic_DNA"/>
</dbReference>
<keyword evidence="2" id="KW-1185">Reference proteome</keyword>
<reference evidence="1" key="1">
    <citation type="submission" date="2021-06" db="EMBL/GenBank/DDBJ databases">
        <title>Complete genome sequence of Erwinia phage pEa_SNUABM_7.</title>
        <authorList>
            <person name="Kim S.G."/>
            <person name="Park S.C."/>
        </authorList>
    </citation>
    <scope>NUCLEOTIDE SEQUENCE</scope>
</reference>